<dbReference type="AlphaFoldDB" id="A0A1D6F5Q0"/>
<organism evidence="1">
    <name type="scientific">Zea mays</name>
    <name type="common">Maize</name>
    <dbReference type="NCBI Taxonomy" id="4577"/>
    <lineage>
        <taxon>Eukaryota</taxon>
        <taxon>Viridiplantae</taxon>
        <taxon>Streptophyta</taxon>
        <taxon>Embryophyta</taxon>
        <taxon>Tracheophyta</taxon>
        <taxon>Spermatophyta</taxon>
        <taxon>Magnoliopsida</taxon>
        <taxon>Liliopsida</taxon>
        <taxon>Poales</taxon>
        <taxon>Poaceae</taxon>
        <taxon>PACMAD clade</taxon>
        <taxon>Panicoideae</taxon>
        <taxon>Andropogonodae</taxon>
        <taxon>Andropogoneae</taxon>
        <taxon>Tripsacinae</taxon>
        <taxon>Zea</taxon>
    </lineage>
</organism>
<gene>
    <name evidence="1" type="ORF">ZEAMMB73_Zm00001d007369</name>
</gene>
<evidence type="ECO:0000313" key="1">
    <source>
        <dbReference type="EMBL" id="ONM26608.1"/>
    </source>
</evidence>
<accession>A0A1D6F5Q0</accession>
<sequence>MSLNPEQGKIFHNFFPILFNLYEIGITEQVLNGLWLGVWIIWKHRNGFVFFYKTSPNLDAALRMAEQEMEFWRMAGAKNFFLLTTPIPVLIA</sequence>
<name>A0A1D6F5Q0_MAIZE</name>
<dbReference type="EMBL" id="CM007648">
    <property type="protein sequence ID" value="ONM26608.1"/>
    <property type="molecule type" value="Genomic_DNA"/>
</dbReference>
<proteinExistence type="predicted"/>
<protein>
    <submittedName>
        <fullName evidence="1">Serine--tRNA ligase cytoplasmic</fullName>
    </submittedName>
</protein>
<dbReference type="GO" id="GO:0016874">
    <property type="term" value="F:ligase activity"/>
    <property type="evidence" value="ECO:0007669"/>
    <property type="project" value="UniProtKB-KW"/>
</dbReference>
<reference evidence="1" key="1">
    <citation type="submission" date="2015-12" db="EMBL/GenBank/DDBJ databases">
        <title>Update maize B73 reference genome by single molecule sequencing technologies.</title>
        <authorList>
            <consortium name="Maize Genome Sequencing Project"/>
            <person name="Ware D."/>
        </authorList>
    </citation>
    <scope>NUCLEOTIDE SEQUENCE [LARGE SCALE GENOMIC DNA]</scope>
    <source>
        <tissue evidence="1">Seedling</tissue>
    </source>
</reference>
<keyword evidence="1" id="KW-0436">Ligase</keyword>